<dbReference type="InterPro" id="IPR029151">
    <property type="entry name" value="Sensor-like_sf"/>
</dbReference>
<evidence type="ECO:0000256" key="3">
    <source>
        <dbReference type="ARBA" id="ARBA00012438"/>
    </source>
</evidence>
<comment type="caution">
    <text evidence="18">The sequence shown here is derived from an EMBL/GenBank/DDBJ whole genome shotgun (WGS) entry which is preliminary data.</text>
</comment>
<dbReference type="Gene3D" id="3.30.450.40">
    <property type="match status" value="1"/>
</dbReference>
<evidence type="ECO:0000313" key="19">
    <source>
        <dbReference type="Proteomes" id="UP000242219"/>
    </source>
</evidence>
<evidence type="ECO:0000259" key="16">
    <source>
        <dbReference type="PROSITE" id="PS50113"/>
    </source>
</evidence>
<dbReference type="SUPFAM" id="SSF158472">
    <property type="entry name" value="HAMP domain-like"/>
    <property type="match status" value="1"/>
</dbReference>
<dbReference type="Proteomes" id="UP000242219">
    <property type="component" value="Unassembled WGS sequence"/>
</dbReference>
<dbReference type="PROSITE" id="PS50885">
    <property type="entry name" value="HAMP"/>
    <property type="match status" value="1"/>
</dbReference>
<dbReference type="InterPro" id="IPR036097">
    <property type="entry name" value="HisK_dim/P_sf"/>
</dbReference>
<dbReference type="GO" id="GO:0005886">
    <property type="term" value="C:plasma membrane"/>
    <property type="evidence" value="ECO:0007669"/>
    <property type="project" value="UniProtKB-SubCell"/>
</dbReference>
<dbReference type="Gene3D" id="3.30.565.10">
    <property type="entry name" value="Histidine kinase-like ATPase, C-terminal domain"/>
    <property type="match status" value="1"/>
</dbReference>
<dbReference type="CDD" id="cd18774">
    <property type="entry name" value="PDC2_HK_sensor"/>
    <property type="match status" value="1"/>
</dbReference>
<organism evidence="18 19">
    <name type="scientific">Candidatus Brocadia sapporoensis</name>
    <dbReference type="NCBI Taxonomy" id="392547"/>
    <lineage>
        <taxon>Bacteria</taxon>
        <taxon>Pseudomonadati</taxon>
        <taxon>Planctomycetota</taxon>
        <taxon>Candidatus Brocadiia</taxon>
        <taxon>Candidatus Brocadiales</taxon>
        <taxon>Candidatus Brocadiaceae</taxon>
        <taxon>Candidatus Brocadia</taxon>
    </lineage>
</organism>
<dbReference type="SMART" id="SM00091">
    <property type="entry name" value="PAS"/>
    <property type="match status" value="2"/>
</dbReference>
<keyword evidence="5" id="KW-0597">Phosphoprotein</keyword>
<dbReference type="SMART" id="SM00086">
    <property type="entry name" value="PAC"/>
    <property type="match status" value="2"/>
</dbReference>
<dbReference type="CDD" id="cd00082">
    <property type="entry name" value="HisKA"/>
    <property type="match status" value="1"/>
</dbReference>
<feature type="domain" description="HAMP" evidence="17">
    <location>
        <begin position="335"/>
        <end position="388"/>
    </location>
</feature>
<keyword evidence="12" id="KW-0902">Two-component regulatory system</keyword>
<dbReference type="CDD" id="cd06225">
    <property type="entry name" value="HAMP"/>
    <property type="match status" value="1"/>
</dbReference>
<dbReference type="SMART" id="SM00388">
    <property type="entry name" value="HisKA"/>
    <property type="match status" value="1"/>
</dbReference>
<dbReference type="Pfam" id="PF02743">
    <property type="entry name" value="dCache_1"/>
    <property type="match status" value="1"/>
</dbReference>
<dbReference type="InterPro" id="IPR000700">
    <property type="entry name" value="PAS-assoc_C"/>
</dbReference>
<evidence type="ECO:0000256" key="1">
    <source>
        <dbReference type="ARBA" id="ARBA00000085"/>
    </source>
</evidence>
<comment type="catalytic activity">
    <reaction evidence="1">
        <text>ATP + protein L-histidine = ADP + protein N-phospho-L-histidine.</text>
        <dbReference type="EC" id="2.7.13.3"/>
    </reaction>
</comment>
<dbReference type="PROSITE" id="PS50112">
    <property type="entry name" value="PAS"/>
    <property type="match status" value="2"/>
</dbReference>
<dbReference type="CDD" id="cd00130">
    <property type="entry name" value="PAS"/>
    <property type="match status" value="2"/>
</dbReference>
<dbReference type="NCBIfam" id="TIGR00229">
    <property type="entry name" value="sensory_box"/>
    <property type="match status" value="2"/>
</dbReference>
<dbReference type="InterPro" id="IPR005467">
    <property type="entry name" value="His_kinase_dom"/>
</dbReference>
<dbReference type="Pfam" id="PF13185">
    <property type="entry name" value="GAF_2"/>
    <property type="match status" value="1"/>
</dbReference>
<dbReference type="SUPFAM" id="SSF55781">
    <property type="entry name" value="GAF domain-like"/>
    <property type="match status" value="1"/>
</dbReference>
<dbReference type="InterPro" id="IPR004358">
    <property type="entry name" value="Sig_transdc_His_kin-like_C"/>
</dbReference>
<name>A0A1V6M2J9_9BACT</name>
<dbReference type="InterPro" id="IPR003594">
    <property type="entry name" value="HATPase_dom"/>
</dbReference>
<dbReference type="SMART" id="SM00065">
    <property type="entry name" value="GAF"/>
    <property type="match status" value="1"/>
</dbReference>
<dbReference type="InterPro" id="IPR001610">
    <property type="entry name" value="PAC"/>
</dbReference>
<keyword evidence="13" id="KW-0472">Membrane</keyword>
<evidence type="ECO:0000256" key="12">
    <source>
        <dbReference type="ARBA" id="ARBA00023012"/>
    </source>
</evidence>
<dbReference type="Gene3D" id="1.10.287.130">
    <property type="match status" value="1"/>
</dbReference>
<keyword evidence="19" id="KW-1185">Reference proteome</keyword>
<dbReference type="InterPro" id="IPR029016">
    <property type="entry name" value="GAF-like_dom_sf"/>
</dbReference>
<sequence length="1065" mass="119713">MFLFRSIKNRLILILLLCSFTPLLLLRFVAFPKAQKDLEEALIRNLEGVKQKQVEIVKMWFSERKRDAKVVSKNVSTVMERNTDDKSRGFPKLNDYLEMVKSEYGYKAIRITSTDGTVLVATEPGRIGSNIMNEDYCREALNGNVFLSKVQYPAPEEKKDEQADNNVPAIFLSAPLIDSNNRMTGAVVLTADTLPLTEITKSAKLGKTGETFLINREGFMLTESPFADEMRMAGLIQQRTALELRVINPLTGKLTYGAQKCLSSNSGYDADGYENYDGRRVLGAWCWIPEHDCGLLAQIDIREGYGAALSLKKFVLSMLLILAFPMTLAAFYFGKRISAPIFNITEVTKKITSGDLGQRAKDHGKKDEISELAQAFNVMAESLEEKTIKLRHYTTDLENTVKERTLELQETSNFLNSILAGSTEYSIIAEDLNGNILAFNKGASLIYGYKPEEMIGVANMRILHTEEDLKAGKVDHMLEIARKTGRYEGEVLRKRKNGEVFSVHVTFTLRRDEKGQPIGFVVISKDITEEKIVALEKEIVNNVNKIIASGLEIKEAYKNIYRELRRRIDFVWLGVASLIDGTKIVEDSHVVDGIVLSTDWLHCYRALSHATAQDISIKKGIPVFVKDTGEGAYQFDRELFVKGIHSYVCFPLKSKGITTGTVTLGSKQKDAFTEAHFELLSQITPQLAIAIENARLFLSTRESEKKYRDLVENAPEMIHEVSLKGNFIHVNKTELNKLGYSLQEMRQMTLEDIVPNEYRGEIKRFIERIKEAGSSELETMFLTKSGKEINVEMNGTGIYNTKTGECICVRAFVRDVTERKRMEEQVRRSEKLASMGELAAAIAHEIRNPLGAICNSVGILDAHLKLTGQDKDLLEMIVGQSERLDRIISDFLDFAYPSEPSFSLQDVRDVIKNTLFLLAQDSRFTDQVEIKEVYESVLPKVYIDPDLIHQVLWNLLINALEAMPEGGQIKVMARKANVFLRDAVEVVISDTGKGIPSHELDKIFEPFYTTKSEGTGLGLAVVQRIIDDHGGTIDAKSKEGKGTIFYIKLPVGNEKWAVQDKLLVG</sequence>
<evidence type="ECO:0000256" key="2">
    <source>
        <dbReference type="ARBA" id="ARBA00004651"/>
    </source>
</evidence>
<dbReference type="SUPFAM" id="SSF55785">
    <property type="entry name" value="PYP-like sensor domain (PAS domain)"/>
    <property type="match status" value="2"/>
</dbReference>
<evidence type="ECO:0000256" key="11">
    <source>
        <dbReference type="ARBA" id="ARBA00022989"/>
    </source>
</evidence>
<dbReference type="SUPFAM" id="SSF103190">
    <property type="entry name" value="Sensory domain-like"/>
    <property type="match status" value="1"/>
</dbReference>
<dbReference type="PROSITE" id="PS50113">
    <property type="entry name" value="PAC"/>
    <property type="match status" value="2"/>
</dbReference>
<dbReference type="AlphaFoldDB" id="A0A1V6M2J9"/>
<evidence type="ECO:0000256" key="8">
    <source>
        <dbReference type="ARBA" id="ARBA00022741"/>
    </source>
</evidence>
<dbReference type="PANTHER" id="PTHR43065:SF10">
    <property type="entry name" value="PEROXIDE STRESS-ACTIVATED HISTIDINE KINASE MAK3"/>
    <property type="match status" value="1"/>
</dbReference>
<dbReference type="SUPFAM" id="SSF55874">
    <property type="entry name" value="ATPase domain of HSP90 chaperone/DNA topoisomerase II/histidine kinase"/>
    <property type="match status" value="1"/>
</dbReference>
<dbReference type="InterPro" id="IPR003018">
    <property type="entry name" value="GAF"/>
</dbReference>
<dbReference type="Pfam" id="PF00512">
    <property type="entry name" value="HisKA"/>
    <property type="match status" value="1"/>
</dbReference>
<keyword evidence="9" id="KW-0418">Kinase</keyword>
<proteinExistence type="predicted"/>
<evidence type="ECO:0000256" key="9">
    <source>
        <dbReference type="ARBA" id="ARBA00022777"/>
    </source>
</evidence>
<dbReference type="InterPro" id="IPR036890">
    <property type="entry name" value="HATPase_C_sf"/>
</dbReference>
<dbReference type="PANTHER" id="PTHR43065">
    <property type="entry name" value="SENSOR HISTIDINE KINASE"/>
    <property type="match status" value="1"/>
</dbReference>
<feature type="domain" description="Histidine kinase" evidence="14">
    <location>
        <begin position="841"/>
        <end position="1053"/>
    </location>
</feature>
<feature type="domain" description="PAC" evidence="16">
    <location>
        <begin position="485"/>
        <end position="539"/>
    </location>
</feature>
<reference evidence="18 19" key="1">
    <citation type="journal article" date="2016" name="Genome Announc.">
        <title>Draft Genome Sequence of the Anaerobic Ammonium-Oxidizing Bacterium 'Candidatus Brocadia sp. 40'.</title>
        <authorList>
            <person name="Ali M."/>
            <person name="Haroon M.F."/>
            <person name="Narita Y."/>
            <person name="Zhang L."/>
            <person name="Rangel Shaw D."/>
            <person name="Okabe S."/>
            <person name="Saikaly P.E."/>
        </authorList>
    </citation>
    <scope>NUCLEOTIDE SEQUENCE [LARGE SCALE GENOMIC DNA]</scope>
    <source>
        <strain evidence="18 19">40</strain>
    </source>
</reference>
<comment type="subcellular location">
    <subcellularLocation>
        <location evidence="2">Cell membrane</location>
        <topology evidence="2">Multi-pass membrane protein</topology>
    </subcellularLocation>
</comment>
<dbReference type="InterPro" id="IPR003661">
    <property type="entry name" value="HisK_dim/P_dom"/>
</dbReference>
<keyword evidence="8" id="KW-0547">Nucleotide-binding</keyword>
<dbReference type="SMART" id="SM00304">
    <property type="entry name" value="HAMP"/>
    <property type="match status" value="1"/>
</dbReference>
<keyword evidence="4" id="KW-1003">Cell membrane</keyword>
<dbReference type="GO" id="GO:0005524">
    <property type="term" value="F:ATP binding"/>
    <property type="evidence" value="ECO:0007669"/>
    <property type="project" value="UniProtKB-KW"/>
</dbReference>
<dbReference type="PROSITE" id="PS50109">
    <property type="entry name" value="HIS_KIN"/>
    <property type="match status" value="1"/>
</dbReference>
<keyword evidence="10" id="KW-0067">ATP-binding</keyword>
<evidence type="ECO:0000256" key="7">
    <source>
        <dbReference type="ARBA" id="ARBA00022692"/>
    </source>
</evidence>
<dbReference type="GO" id="GO:0000155">
    <property type="term" value="F:phosphorelay sensor kinase activity"/>
    <property type="evidence" value="ECO:0007669"/>
    <property type="project" value="InterPro"/>
</dbReference>
<evidence type="ECO:0000259" key="14">
    <source>
        <dbReference type="PROSITE" id="PS50109"/>
    </source>
</evidence>
<dbReference type="EC" id="2.7.13.3" evidence="3"/>
<dbReference type="InterPro" id="IPR000014">
    <property type="entry name" value="PAS"/>
</dbReference>
<evidence type="ECO:0000256" key="6">
    <source>
        <dbReference type="ARBA" id="ARBA00022679"/>
    </source>
</evidence>
<dbReference type="PRINTS" id="PR00344">
    <property type="entry name" value="BCTRLSENSOR"/>
</dbReference>
<evidence type="ECO:0000259" key="17">
    <source>
        <dbReference type="PROSITE" id="PS50885"/>
    </source>
</evidence>
<evidence type="ECO:0000256" key="4">
    <source>
        <dbReference type="ARBA" id="ARBA00022475"/>
    </source>
</evidence>
<evidence type="ECO:0000256" key="10">
    <source>
        <dbReference type="ARBA" id="ARBA00022840"/>
    </source>
</evidence>
<dbReference type="InterPro" id="IPR003660">
    <property type="entry name" value="HAMP_dom"/>
</dbReference>
<dbReference type="EMBL" id="MJUW02000026">
    <property type="protein sequence ID" value="OQD46619.1"/>
    <property type="molecule type" value="Genomic_DNA"/>
</dbReference>
<keyword evidence="6" id="KW-0808">Transferase</keyword>
<evidence type="ECO:0000259" key="15">
    <source>
        <dbReference type="PROSITE" id="PS50112"/>
    </source>
</evidence>
<dbReference type="Gene3D" id="6.10.340.10">
    <property type="match status" value="1"/>
</dbReference>
<keyword evidence="7" id="KW-0812">Transmembrane</keyword>
<evidence type="ECO:0000256" key="5">
    <source>
        <dbReference type="ARBA" id="ARBA00022553"/>
    </source>
</evidence>
<dbReference type="SUPFAM" id="SSF47384">
    <property type="entry name" value="Homodimeric domain of signal transducing histidine kinase"/>
    <property type="match status" value="1"/>
</dbReference>
<dbReference type="Pfam" id="PF02518">
    <property type="entry name" value="HATPase_c"/>
    <property type="match status" value="1"/>
</dbReference>
<evidence type="ECO:0000313" key="18">
    <source>
        <dbReference type="EMBL" id="OQD46619.1"/>
    </source>
</evidence>
<gene>
    <name evidence="18" type="ORF">BIY37_02190</name>
</gene>
<dbReference type="Pfam" id="PF00672">
    <property type="entry name" value="HAMP"/>
    <property type="match status" value="1"/>
</dbReference>
<protein>
    <recommendedName>
        <fullName evidence="3">histidine kinase</fullName>
        <ecNumber evidence="3">2.7.13.3</ecNumber>
    </recommendedName>
</protein>
<dbReference type="SMART" id="SM00387">
    <property type="entry name" value="HATPase_c"/>
    <property type="match status" value="1"/>
</dbReference>
<accession>A0A1V6M2J9</accession>
<feature type="domain" description="PAS" evidence="15">
    <location>
        <begin position="703"/>
        <end position="773"/>
    </location>
</feature>
<feature type="domain" description="PAS" evidence="15">
    <location>
        <begin position="411"/>
        <end position="467"/>
    </location>
</feature>
<keyword evidence="11" id="KW-1133">Transmembrane helix</keyword>
<dbReference type="CDD" id="cd00075">
    <property type="entry name" value="HATPase"/>
    <property type="match status" value="1"/>
</dbReference>
<dbReference type="InterPro" id="IPR033479">
    <property type="entry name" value="dCache_1"/>
</dbReference>
<feature type="domain" description="PAC" evidence="16">
    <location>
        <begin position="775"/>
        <end position="828"/>
    </location>
</feature>
<evidence type="ECO:0000256" key="13">
    <source>
        <dbReference type="ARBA" id="ARBA00023136"/>
    </source>
</evidence>
<dbReference type="Gene3D" id="3.30.450.20">
    <property type="entry name" value="PAS domain"/>
    <property type="match status" value="3"/>
</dbReference>
<dbReference type="Pfam" id="PF13426">
    <property type="entry name" value="PAS_9"/>
    <property type="match status" value="2"/>
</dbReference>
<dbReference type="InterPro" id="IPR035965">
    <property type="entry name" value="PAS-like_dom_sf"/>
</dbReference>